<feature type="transmembrane region" description="Helical" evidence="1">
    <location>
        <begin position="20"/>
        <end position="38"/>
    </location>
</feature>
<dbReference type="EMBL" id="PYDT01000002">
    <property type="protein sequence ID" value="THU70458.1"/>
    <property type="molecule type" value="Genomic_DNA"/>
</dbReference>
<keyword evidence="1" id="KW-1133">Transmembrane helix</keyword>
<dbReference type="AlphaFoldDB" id="A0A4S8K6G4"/>
<sequence>MKSTKGGRKVIACRLAKGRARIAVILLVGIMTCIQGIVHCADASAPNQSPTVLSPLRQVRWIQQSWEFKSSYISIIHSEIPNIVFTGC</sequence>
<dbReference type="Proteomes" id="UP000317650">
    <property type="component" value="Chromosome 8"/>
</dbReference>
<reference evidence="2 3" key="1">
    <citation type="journal article" date="2019" name="Nat. Plants">
        <title>Genome sequencing of Musa balbisiana reveals subgenome evolution and function divergence in polyploid bananas.</title>
        <authorList>
            <person name="Yao X."/>
        </authorList>
    </citation>
    <scope>NUCLEOTIDE SEQUENCE [LARGE SCALE GENOMIC DNA]</scope>
    <source>
        <strain evidence="3">cv. DH-PKW</strain>
        <tissue evidence="2">Leaves</tissue>
    </source>
</reference>
<keyword evidence="1" id="KW-0812">Transmembrane</keyword>
<protein>
    <submittedName>
        <fullName evidence="2">Uncharacterized protein</fullName>
    </submittedName>
</protein>
<comment type="caution">
    <text evidence="2">The sequence shown here is derived from an EMBL/GenBank/DDBJ whole genome shotgun (WGS) entry which is preliminary data.</text>
</comment>
<dbReference type="Gene3D" id="1.10.287.3980">
    <property type="match status" value="1"/>
</dbReference>
<gene>
    <name evidence="2" type="ORF">C4D60_Mb08t25230</name>
</gene>
<evidence type="ECO:0000313" key="3">
    <source>
        <dbReference type="Proteomes" id="UP000317650"/>
    </source>
</evidence>
<proteinExistence type="predicted"/>
<keyword evidence="1" id="KW-0472">Membrane</keyword>
<organism evidence="2 3">
    <name type="scientific">Musa balbisiana</name>
    <name type="common">Banana</name>
    <dbReference type="NCBI Taxonomy" id="52838"/>
    <lineage>
        <taxon>Eukaryota</taxon>
        <taxon>Viridiplantae</taxon>
        <taxon>Streptophyta</taxon>
        <taxon>Embryophyta</taxon>
        <taxon>Tracheophyta</taxon>
        <taxon>Spermatophyta</taxon>
        <taxon>Magnoliopsida</taxon>
        <taxon>Liliopsida</taxon>
        <taxon>Zingiberales</taxon>
        <taxon>Musaceae</taxon>
        <taxon>Musa</taxon>
    </lineage>
</organism>
<evidence type="ECO:0000256" key="1">
    <source>
        <dbReference type="SAM" id="Phobius"/>
    </source>
</evidence>
<keyword evidence="3" id="KW-1185">Reference proteome</keyword>
<name>A0A4S8K6G4_MUSBA</name>
<evidence type="ECO:0000313" key="2">
    <source>
        <dbReference type="EMBL" id="THU70458.1"/>
    </source>
</evidence>
<accession>A0A4S8K6G4</accession>